<gene>
    <name evidence="1" type="ORF">HICCMSTLAB_LOCUS14000</name>
</gene>
<dbReference type="AlphaFoldDB" id="A0A8J2HUL2"/>
<evidence type="ECO:0000313" key="2">
    <source>
        <dbReference type="Proteomes" id="UP000786811"/>
    </source>
</evidence>
<sequence>MLYKKKEKAMICQQINLTYPKAFVWWI</sequence>
<comment type="caution">
    <text evidence="1">The sequence shown here is derived from an EMBL/GenBank/DDBJ whole genome shotgun (WGS) entry which is preliminary data.</text>
</comment>
<name>A0A8J2HUL2_COTCN</name>
<organism evidence="1 2">
    <name type="scientific">Cotesia congregata</name>
    <name type="common">Parasitoid wasp</name>
    <name type="synonym">Apanteles congregatus</name>
    <dbReference type="NCBI Taxonomy" id="51543"/>
    <lineage>
        <taxon>Eukaryota</taxon>
        <taxon>Metazoa</taxon>
        <taxon>Ecdysozoa</taxon>
        <taxon>Arthropoda</taxon>
        <taxon>Hexapoda</taxon>
        <taxon>Insecta</taxon>
        <taxon>Pterygota</taxon>
        <taxon>Neoptera</taxon>
        <taxon>Endopterygota</taxon>
        <taxon>Hymenoptera</taxon>
        <taxon>Apocrita</taxon>
        <taxon>Ichneumonoidea</taxon>
        <taxon>Braconidae</taxon>
        <taxon>Microgastrinae</taxon>
        <taxon>Cotesia</taxon>
    </lineage>
</organism>
<dbReference type="Proteomes" id="UP000786811">
    <property type="component" value="Unassembled WGS sequence"/>
</dbReference>
<reference evidence="1" key="1">
    <citation type="submission" date="2021-04" db="EMBL/GenBank/DDBJ databases">
        <authorList>
            <person name="Chebbi M.A.C M."/>
        </authorList>
    </citation>
    <scope>NUCLEOTIDE SEQUENCE</scope>
</reference>
<evidence type="ECO:0000313" key="1">
    <source>
        <dbReference type="EMBL" id="CAG5109364.1"/>
    </source>
</evidence>
<accession>A0A8J2HUL2</accession>
<protein>
    <submittedName>
        <fullName evidence="1">Uncharacterized protein</fullName>
    </submittedName>
</protein>
<proteinExistence type="predicted"/>
<keyword evidence="2" id="KW-1185">Reference proteome</keyword>
<dbReference type="EMBL" id="CAJNRD030001157">
    <property type="protein sequence ID" value="CAG5109364.1"/>
    <property type="molecule type" value="Genomic_DNA"/>
</dbReference>